<dbReference type="InterPro" id="IPR005097">
    <property type="entry name" value="Sacchrp_dh_NADP-bd"/>
</dbReference>
<comment type="caution">
    <text evidence="2">The sequence shown here is derived from an EMBL/GenBank/DDBJ whole genome shotgun (WGS) entry which is preliminary data.</text>
</comment>
<dbReference type="Gene3D" id="3.30.360.10">
    <property type="entry name" value="Dihydrodipicolinate Reductase, domain 2"/>
    <property type="match status" value="1"/>
</dbReference>
<proteinExistence type="predicted"/>
<name>A0A7C1I6I5_9CREN</name>
<dbReference type="Pfam" id="PF03435">
    <property type="entry name" value="Sacchrp_dh_NADP"/>
    <property type="match status" value="1"/>
</dbReference>
<dbReference type="AlphaFoldDB" id="A0A7C1I6I5"/>
<sequence>MGMSRVTIFGGAGAMVAGAIYDLHKTSKFDEFIIADVDEESAKHLINVVLERDERFKFVKADLSDKNVVSKLLRETDYFIQAAPFSLERTFLEALMENSNLVGVDLNSFEFDYVLSLSPKLAEKNITLWFANGGLVITSSLALMGLMEVDEAEEVNIYWGMWRPLSYTTKGLTATVFYELDPTVKERIVWEEGRLRALPPFALMKEFTFPEPIGRVVTYVIAHTEPITLPYSELVKEKKVRRIIARGAWHHSWINLIKALIEAKVFEAEPITINGKKVRPIDIIIDSIPVEKEFRDPYEIAKSIGFNPTVILSAEIIGYRKGVGRRIVYHSVPPYPFFGGKPVRAMWEYGSYVGTALSITLQLMIQHEIYKTKKGVIFMETSGLSPQLVLEEFRKRGYKIIKEEY</sequence>
<reference evidence="2" key="1">
    <citation type="journal article" date="2020" name="mSystems">
        <title>Genome- and Community-Level Interaction Insights into Carbon Utilization and Element Cycling Functions of Hydrothermarchaeota in Hydrothermal Sediment.</title>
        <authorList>
            <person name="Zhou Z."/>
            <person name="Liu Y."/>
            <person name="Xu W."/>
            <person name="Pan J."/>
            <person name="Luo Z.H."/>
            <person name="Li M."/>
        </authorList>
    </citation>
    <scope>NUCLEOTIDE SEQUENCE [LARGE SCALE GENOMIC DNA]</scope>
    <source>
        <strain evidence="2">SpSt-123</strain>
    </source>
</reference>
<dbReference type="PANTHER" id="PTHR43796:SF2">
    <property type="entry name" value="CARBOXYNORSPERMIDINE SYNTHASE"/>
    <property type="match status" value="1"/>
</dbReference>
<accession>A0A7C1I6I5</accession>
<dbReference type="Gene3D" id="3.40.50.720">
    <property type="entry name" value="NAD(P)-binding Rossmann-like Domain"/>
    <property type="match status" value="1"/>
</dbReference>
<dbReference type="EMBL" id="DSDY01000199">
    <property type="protein sequence ID" value="HDS11268.1"/>
    <property type="molecule type" value="Genomic_DNA"/>
</dbReference>
<organism evidence="2">
    <name type="scientific">Fervidicoccus fontis</name>
    <dbReference type="NCBI Taxonomy" id="683846"/>
    <lineage>
        <taxon>Archaea</taxon>
        <taxon>Thermoproteota</taxon>
        <taxon>Thermoprotei</taxon>
        <taxon>Fervidicoccales</taxon>
        <taxon>Fervidicoccaceae</taxon>
        <taxon>Fervidicoccus</taxon>
    </lineage>
</organism>
<gene>
    <name evidence="2" type="ORF">ENO04_06655</name>
</gene>
<feature type="domain" description="Saccharopine dehydrogenase NADP binding" evidence="1">
    <location>
        <begin position="11"/>
        <end position="127"/>
    </location>
</feature>
<dbReference type="InterPro" id="IPR036291">
    <property type="entry name" value="NAD(P)-bd_dom_sf"/>
</dbReference>
<evidence type="ECO:0000313" key="2">
    <source>
        <dbReference type="EMBL" id="HDS11268.1"/>
    </source>
</evidence>
<protein>
    <submittedName>
        <fullName evidence="2">Saccharopine dehydrogenase</fullName>
    </submittedName>
</protein>
<dbReference type="PANTHER" id="PTHR43796">
    <property type="entry name" value="CARBOXYNORSPERMIDINE SYNTHASE"/>
    <property type="match status" value="1"/>
</dbReference>
<evidence type="ECO:0000259" key="1">
    <source>
        <dbReference type="Pfam" id="PF03435"/>
    </source>
</evidence>
<dbReference type="SUPFAM" id="SSF51735">
    <property type="entry name" value="NAD(P)-binding Rossmann-fold domains"/>
    <property type="match status" value="1"/>
</dbReference>